<evidence type="ECO:0000313" key="2">
    <source>
        <dbReference type="EMBL" id="KRL67877.1"/>
    </source>
</evidence>
<dbReference type="PIRSF" id="PIRSF037260">
    <property type="entry name" value="UPF0223"/>
    <property type="match status" value="1"/>
</dbReference>
<dbReference type="Pfam" id="PF05256">
    <property type="entry name" value="UPF0223"/>
    <property type="match status" value="1"/>
</dbReference>
<keyword evidence="3" id="KW-1185">Reference proteome</keyword>
<accession>A0A0R1SNL2</accession>
<sequence length="106" mass="12799">MEEIDMRPNYSYPLDSEWSEQDIVDVIALYNAVEAVYETGIKKDTFMDKYRQFCRVVPMKMEQKQLDRQFEEESGYSIYQAFKQSRSTPSNEKVRLHNERKKSRNR</sequence>
<dbReference type="Gene3D" id="1.10.220.80">
    <property type="entry name" value="BH2638-like"/>
    <property type="match status" value="1"/>
</dbReference>
<dbReference type="EMBL" id="AZFA01000003">
    <property type="protein sequence ID" value="KRL67877.1"/>
    <property type="molecule type" value="Genomic_DNA"/>
</dbReference>
<dbReference type="STRING" id="1423815.FC27_GL001414"/>
<proteinExistence type="predicted"/>
<dbReference type="InterPro" id="IPR023324">
    <property type="entry name" value="BH2638-like_sf"/>
</dbReference>
<dbReference type="SUPFAM" id="SSF158504">
    <property type="entry name" value="BH2638-like"/>
    <property type="match status" value="1"/>
</dbReference>
<evidence type="ECO:0000256" key="1">
    <source>
        <dbReference type="SAM" id="MobiDB-lite"/>
    </source>
</evidence>
<evidence type="ECO:0000313" key="3">
    <source>
        <dbReference type="Proteomes" id="UP000051647"/>
    </source>
</evidence>
<gene>
    <name evidence="2" type="ORF">FC27_GL001414</name>
</gene>
<dbReference type="Proteomes" id="UP000051647">
    <property type="component" value="Unassembled WGS sequence"/>
</dbReference>
<organism evidence="2 3">
    <name type="scientific">Companilactobacillus versmoldensis DSM 14857 = KCTC 3814</name>
    <dbReference type="NCBI Taxonomy" id="1423815"/>
    <lineage>
        <taxon>Bacteria</taxon>
        <taxon>Bacillati</taxon>
        <taxon>Bacillota</taxon>
        <taxon>Bacilli</taxon>
        <taxon>Lactobacillales</taxon>
        <taxon>Lactobacillaceae</taxon>
        <taxon>Companilactobacillus</taxon>
    </lineage>
</organism>
<dbReference type="AlphaFoldDB" id="A0A0R1SNL2"/>
<dbReference type="InterPro" id="IPR007920">
    <property type="entry name" value="UPF0223"/>
</dbReference>
<reference evidence="2 3" key="1">
    <citation type="journal article" date="2015" name="Genome Announc.">
        <title>Expanding the biotechnology potential of lactobacilli through comparative genomics of 213 strains and associated genera.</title>
        <authorList>
            <person name="Sun Z."/>
            <person name="Harris H.M."/>
            <person name="McCann A."/>
            <person name="Guo C."/>
            <person name="Argimon S."/>
            <person name="Zhang W."/>
            <person name="Yang X."/>
            <person name="Jeffery I.B."/>
            <person name="Cooney J.C."/>
            <person name="Kagawa T.F."/>
            <person name="Liu W."/>
            <person name="Song Y."/>
            <person name="Salvetti E."/>
            <person name="Wrobel A."/>
            <person name="Rasinkangas P."/>
            <person name="Parkhill J."/>
            <person name="Rea M.C."/>
            <person name="O'Sullivan O."/>
            <person name="Ritari J."/>
            <person name="Douillard F.P."/>
            <person name="Paul Ross R."/>
            <person name="Yang R."/>
            <person name="Briner A.E."/>
            <person name="Felis G.E."/>
            <person name="de Vos W.M."/>
            <person name="Barrangou R."/>
            <person name="Klaenhammer T.R."/>
            <person name="Caufield P.W."/>
            <person name="Cui Y."/>
            <person name="Zhang H."/>
            <person name="O'Toole P.W."/>
        </authorList>
    </citation>
    <scope>NUCLEOTIDE SEQUENCE [LARGE SCALE GENOMIC DNA]</scope>
    <source>
        <strain evidence="2 3">DSM 14857</strain>
    </source>
</reference>
<protein>
    <submittedName>
        <fullName evidence="2">Uncharacterized protein</fullName>
    </submittedName>
</protein>
<dbReference type="PATRIC" id="fig|1423815.3.peg.1448"/>
<dbReference type="eggNOG" id="COG4476">
    <property type="taxonomic scope" value="Bacteria"/>
</dbReference>
<name>A0A0R1SNL2_9LACO</name>
<comment type="caution">
    <text evidence="2">The sequence shown here is derived from an EMBL/GenBank/DDBJ whole genome shotgun (WGS) entry which is preliminary data.</text>
</comment>
<feature type="compositionally biased region" description="Polar residues" evidence="1">
    <location>
        <begin position="82"/>
        <end position="91"/>
    </location>
</feature>
<dbReference type="NCBIfam" id="NF003353">
    <property type="entry name" value="PRK04387.1"/>
    <property type="match status" value="1"/>
</dbReference>
<feature type="region of interest" description="Disordered" evidence="1">
    <location>
        <begin position="81"/>
        <end position="106"/>
    </location>
</feature>